<dbReference type="InterPro" id="IPR011129">
    <property type="entry name" value="CSD"/>
</dbReference>
<evidence type="ECO:0000313" key="2">
    <source>
        <dbReference type="EMBL" id="MBB5068768.1"/>
    </source>
</evidence>
<comment type="caution">
    <text evidence="2">The sequence shown here is derived from an EMBL/GenBank/DDBJ whole genome shotgun (WGS) entry which is preliminary data.</text>
</comment>
<reference evidence="2 3" key="1">
    <citation type="submission" date="2020-08" db="EMBL/GenBank/DDBJ databases">
        <title>Sequencing the genomes of 1000 actinobacteria strains.</title>
        <authorList>
            <person name="Klenk H.-P."/>
        </authorList>
    </citation>
    <scope>NUCLEOTIDE SEQUENCE [LARGE SCALE GENOMIC DNA]</scope>
    <source>
        <strain evidence="2 3">DSM 45582</strain>
    </source>
</reference>
<feature type="domain" description="CSD" evidence="1">
    <location>
        <begin position="1"/>
        <end position="65"/>
    </location>
</feature>
<sequence length="131" mass="14628">MVNGKVVRFDDDRGYGFLAPDDGGEDVFVHANDIQEAKQQFRPGARVEFAIEAGDRGLKASNVRLLDAEPEGRPRRDHDDDGLCDVLSVLEFRTELTEALLDAVPTLTAAQILQVRRKLTDLARTHNWIEA</sequence>
<dbReference type="Proteomes" id="UP000580474">
    <property type="component" value="Unassembled WGS sequence"/>
</dbReference>
<dbReference type="AlphaFoldDB" id="A0A840NEW2"/>
<dbReference type="InterPro" id="IPR002059">
    <property type="entry name" value="CSP_DNA-bd"/>
</dbReference>
<dbReference type="Gene3D" id="2.40.50.140">
    <property type="entry name" value="Nucleic acid-binding proteins"/>
    <property type="match status" value="1"/>
</dbReference>
<dbReference type="Pfam" id="PF00313">
    <property type="entry name" value="CSD"/>
    <property type="match status" value="1"/>
</dbReference>
<dbReference type="SMART" id="SM00357">
    <property type="entry name" value="CSP"/>
    <property type="match status" value="1"/>
</dbReference>
<dbReference type="InterPro" id="IPR012340">
    <property type="entry name" value="NA-bd_OB-fold"/>
</dbReference>
<accession>A0A840NEW2</accession>
<dbReference type="CDD" id="cd04458">
    <property type="entry name" value="CSP_CDS"/>
    <property type="match status" value="1"/>
</dbReference>
<protein>
    <submittedName>
        <fullName evidence="2">Cold shock CspA family protein</fullName>
    </submittedName>
</protein>
<dbReference type="PANTHER" id="PTHR11544">
    <property type="entry name" value="COLD SHOCK DOMAIN CONTAINING PROTEINS"/>
    <property type="match status" value="1"/>
</dbReference>
<gene>
    <name evidence="2" type="ORF">BJ969_001856</name>
</gene>
<evidence type="ECO:0000259" key="1">
    <source>
        <dbReference type="PROSITE" id="PS51857"/>
    </source>
</evidence>
<dbReference type="InterPro" id="IPR050181">
    <property type="entry name" value="Cold_shock_domain"/>
</dbReference>
<dbReference type="PRINTS" id="PR00050">
    <property type="entry name" value="COLDSHOCK"/>
</dbReference>
<organism evidence="2 3">
    <name type="scientific">Saccharopolyspora gloriosae</name>
    <dbReference type="NCBI Taxonomy" id="455344"/>
    <lineage>
        <taxon>Bacteria</taxon>
        <taxon>Bacillati</taxon>
        <taxon>Actinomycetota</taxon>
        <taxon>Actinomycetes</taxon>
        <taxon>Pseudonocardiales</taxon>
        <taxon>Pseudonocardiaceae</taxon>
        <taxon>Saccharopolyspora</taxon>
    </lineage>
</organism>
<dbReference type="GO" id="GO:0003676">
    <property type="term" value="F:nucleic acid binding"/>
    <property type="evidence" value="ECO:0007669"/>
    <property type="project" value="InterPro"/>
</dbReference>
<dbReference type="SUPFAM" id="SSF50249">
    <property type="entry name" value="Nucleic acid-binding proteins"/>
    <property type="match status" value="1"/>
</dbReference>
<keyword evidence="3" id="KW-1185">Reference proteome</keyword>
<dbReference type="EMBL" id="JACHIV010000001">
    <property type="protein sequence ID" value="MBB5068768.1"/>
    <property type="molecule type" value="Genomic_DNA"/>
</dbReference>
<name>A0A840NEW2_9PSEU</name>
<dbReference type="RefSeq" id="WP_184478476.1">
    <property type="nucleotide sequence ID" value="NZ_JACHIV010000001.1"/>
</dbReference>
<evidence type="ECO:0000313" key="3">
    <source>
        <dbReference type="Proteomes" id="UP000580474"/>
    </source>
</evidence>
<proteinExistence type="predicted"/>
<dbReference type="PROSITE" id="PS51857">
    <property type="entry name" value="CSD_2"/>
    <property type="match status" value="1"/>
</dbReference>